<dbReference type="OrthoDB" id="1396042at2759"/>
<feature type="signal peptide" evidence="1">
    <location>
        <begin position="1"/>
        <end position="23"/>
    </location>
</feature>
<accession>A0A371HUD4</accession>
<evidence type="ECO:0000313" key="2">
    <source>
        <dbReference type="EMBL" id="RDY06401.1"/>
    </source>
</evidence>
<feature type="chain" id="PRO_5017027787" evidence="1">
    <location>
        <begin position="24"/>
        <end position="78"/>
    </location>
</feature>
<dbReference type="Proteomes" id="UP000257109">
    <property type="component" value="Unassembled WGS sequence"/>
</dbReference>
<feature type="non-terminal residue" evidence="2">
    <location>
        <position position="1"/>
    </location>
</feature>
<reference evidence="2" key="1">
    <citation type="submission" date="2018-05" db="EMBL/GenBank/DDBJ databases">
        <title>Draft genome of Mucuna pruriens seed.</title>
        <authorList>
            <person name="Nnadi N.E."/>
            <person name="Vos R."/>
            <person name="Hasami M.H."/>
            <person name="Devisetty U.K."/>
            <person name="Aguiy J.C."/>
        </authorList>
    </citation>
    <scope>NUCLEOTIDE SEQUENCE [LARGE SCALE GENOMIC DNA]</scope>
    <source>
        <strain evidence="2">JCA_2017</strain>
    </source>
</reference>
<evidence type="ECO:0000313" key="3">
    <source>
        <dbReference type="Proteomes" id="UP000257109"/>
    </source>
</evidence>
<dbReference type="AlphaFoldDB" id="A0A371HUD4"/>
<gene>
    <name evidence="2" type="ORF">CR513_09611</name>
</gene>
<proteinExistence type="predicted"/>
<keyword evidence="3" id="KW-1185">Reference proteome</keyword>
<comment type="caution">
    <text evidence="2">The sequence shown here is derived from an EMBL/GenBank/DDBJ whole genome shotgun (WGS) entry which is preliminary data.</text>
</comment>
<name>A0A371HUD4_MUCPR</name>
<evidence type="ECO:0000256" key="1">
    <source>
        <dbReference type="SAM" id="SignalP"/>
    </source>
</evidence>
<organism evidence="2 3">
    <name type="scientific">Mucuna pruriens</name>
    <name type="common">Velvet bean</name>
    <name type="synonym">Dolichos pruriens</name>
    <dbReference type="NCBI Taxonomy" id="157652"/>
    <lineage>
        <taxon>Eukaryota</taxon>
        <taxon>Viridiplantae</taxon>
        <taxon>Streptophyta</taxon>
        <taxon>Embryophyta</taxon>
        <taxon>Tracheophyta</taxon>
        <taxon>Spermatophyta</taxon>
        <taxon>Magnoliopsida</taxon>
        <taxon>eudicotyledons</taxon>
        <taxon>Gunneridae</taxon>
        <taxon>Pentapetalae</taxon>
        <taxon>rosids</taxon>
        <taxon>fabids</taxon>
        <taxon>Fabales</taxon>
        <taxon>Fabaceae</taxon>
        <taxon>Papilionoideae</taxon>
        <taxon>50 kb inversion clade</taxon>
        <taxon>NPAAA clade</taxon>
        <taxon>indigoferoid/millettioid clade</taxon>
        <taxon>Phaseoleae</taxon>
        <taxon>Mucuna</taxon>
    </lineage>
</organism>
<protein>
    <submittedName>
        <fullName evidence="2">Uncharacterized protein</fullName>
    </submittedName>
</protein>
<keyword evidence="1" id="KW-0732">Signal</keyword>
<dbReference type="EMBL" id="QJKJ01001694">
    <property type="protein sequence ID" value="RDY06401.1"/>
    <property type="molecule type" value="Genomic_DNA"/>
</dbReference>
<sequence>MAALRNSAVKLTFLLAFLIVASSDMCMKSEARGPTVHWHCSNDLQCQFTCPTCGCRCINTWCHCPKPPSTDNIRIQEP</sequence>